<keyword evidence="6" id="KW-1185">Reference proteome</keyword>
<feature type="region of interest" description="Disordered" evidence="3">
    <location>
        <begin position="1"/>
        <end position="52"/>
    </location>
</feature>
<accession>A0A8K0KTZ0</accession>
<gene>
    <name evidence="5" type="ORF">J437_LFUL003133</name>
</gene>
<comment type="similarity">
    <text evidence="1">Belongs to the SLBP family.</text>
</comment>
<dbReference type="InterPro" id="IPR038294">
    <property type="entry name" value="SLBP_RNA_bind_sf"/>
</dbReference>
<dbReference type="InterPro" id="IPR026502">
    <property type="entry name" value="SLBP1/SLBP2"/>
</dbReference>
<dbReference type="InterPro" id="IPR029344">
    <property type="entry name" value="SLBP_RNA_bind"/>
</dbReference>
<dbReference type="GO" id="GO:0007076">
    <property type="term" value="P:mitotic chromosome condensation"/>
    <property type="evidence" value="ECO:0007669"/>
    <property type="project" value="UniProtKB-ARBA"/>
</dbReference>
<reference evidence="5" key="2">
    <citation type="submission" date="2017-10" db="EMBL/GenBank/DDBJ databases">
        <title>Ladona fulva Genome sequencing and assembly.</title>
        <authorList>
            <person name="Murali S."/>
            <person name="Richards S."/>
            <person name="Bandaranaike D."/>
            <person name="Bellair M."/>
            <person name="Blankenburg K."/>
            <person name="Chao H."/>
            <person name="Dinh H."/>
            <person name="Doddapaneni H."/>
            <person name="Dugan-Rocha S."/>
            <person name="Elkadiri S."/>
            <person name="Gnanaolivu R."/>
            <person name="Hernandez B."/>
            <person name="Skinner E."/>
            <person name="Javaid M."/>
            <person name="Lee S."/>
            <person name="Li M."/>
            <person name="Ming W."/>
            <person name="Munidasa M."/>
            <person name="Muniz J."/>
            <person name="Nguyen L."/>
            <person name="Hughes D."/>
            <person name="Osuji N."/>
            <person name="Pu L.-L."/>
            <person name="Puazo M."/>
            <person name="Qu C."/>
            <person name="Quiroz J."/>
            <person name="Raj R."/>
            <person name="Weissenberger G."/>
            <person name="Xin Y."/>
            <person name="Zou X."/>
            <person name="Han Y."/>
            <person name="Worley K."/>
            <person name="Muzny D."/>
            <person name="Gibbs R."/>
        </authorList>
    </citation>
    <scope>NUCLEOTIDE SEQUENCE</scope>
    <source>
        <strain evidence="5">Sampled in the wild</strain>
    </source>
</reference>
<feature type="compositionally biased region" description="Basic and acidic residues" evidence="3">
    <location>
        <begin position="1"/>
        <end position="13"/>
    </location>
</feature>
<keyword evidence="2" id="KW-0694">RNA-binding</keyword>
<evidence type="ECO:0000313" key="5">
    <source>
        <dbReference type="EMBL" id="KAG8240419.1"/>
    </source>
</evidence>
<feature type="compositionally biased region" description="Basic and acidic residues" evidence="3">
    <location>
        <begin position="185"/>
        <end position="196"/>
    </location>
</feature>
<evidence type="ECO:0000256" key="2">
    <source>
        <dbReference type="ARBA" id="ARBA00022884"/>
    </source>
</evidence>
<proteinExistence type="inferred from homology"/>
<name>A0A8K0KTZ0_LADFU</name>
<dbReference type="Proteomes" id="UP000792457">
    <property type="component" value="Unassembled WGS sequence"/>
</dbReference>
<evidence type="ECO:0000256" key="1">
    <source>
        <dbReference type="ARBA" id="ARBA00006151"/>
    </source>
</evidence>
<protein>
    <recommendedName>
        <fullName evidence="4">Histone RNA hairpin-binding protein RNA-binding domain-containing protein</fullName>
    </recommendedName>
</protein>
<sequence length="362" mass="40836">MAPVNESEKEKGSANDISIGENKVNSSEGDESGTLKKIMEMKDKGNGDGLAWCEDRNPDTVLQEYFSKSNANKRADKECAEGNPADGEVPLAMKIKQEVEENHVNGEAPLAMKIKQEVVSDEEYEDSSHPVTDMCIKTEIKQESEDDSSSENCAEKSAKNWDDYSPEKRSETMSNSEESSSGVRKMMERCQKDLSDFRVVSPMKAPDSRKRSREPRPVDSSLMCFKWDSPRKKKQAFSKVVEQETDPVVLARRQKQIDYGKNTIAYDRYTTIIPKDKRGPGHPRTPPKNIKYSRRAWDGMVRVWRQQLHIFDPPEEGSSKDSTKDSSSESTKGTSSDRSSPVPLEKDDEDFLALDEEILASM</sequence>
<dbReference type="FunFam" id="1.10.8.1120:FF:000001">
    <property type="entry name" value="Histone RNA hairpin-binding protein-like"/>
    <property type="match status" value="1"/>
</dbReference>
<dbReference type="GO" id="GO:0071204">
    <property type="term" value="C:histone pre-mRNA 3'end processing complex"/>
    <property type="evidence" value="ECO:0007669"/>
    <property type="project" value="TreeGrafter"/>
</dbReference>
<dbReference type="Pfam" id="PF15247">
    <property type="entry name" value="SLBP_RNA_bind"/>
    <property type="match status" value="1"/>
</dbReference>
<dbReference type="PANTHER" id="PTHR17408:SF0">
    <property type="entry name" value="HISTONE RNA HAIRPIN-BINDING PROTEIN"/>
    <property type="match status" value="1"/>
</dbReference>
<dbReference type="PANTHER" id="PTHR17408">
    <property type="entry name" value="HISTONE RNA HAIRPIN-BINDING PROTEIN"/>
    <property type="match status" value="1"/>
</dbReference>
<feature type="compositionally biased region" description="Basic and acidic residues" evidence="3">
    <location>
        <begin position="33"/>
        <end position="46"/>
    </location>
</feature>
<feature type="compositionally biased region" description="Low complexity" evidence="3">
    <location>
        <begin position="172"/>
        <end position="181"/>
    </location>
</feature>
<feature type="compositionally biased region" description="Basic and acidic residues" evidence="3">
    <location>
        <begin position="206"/>
        <end position="217"/>
    </location>
</feature>
<dbReference type="EMBL" id="KZ312452">
    <property type="protein sequence ID" value="KAG8240419.1"/>
    <property type="molecule type" value="Genomic_DNA"/>
</dbReference>
<feature type="region of interest" description="Disordered" evidence="3">
    <location>
        <begin position="271"/>
        <end position="291"/>
    </location>
</feature>
<feature type="compositionally biased region" description="Low complexity" evidence="3">
    <location>
        <begin position="328"/>
        <end position="340"/>
    </location>
</feature>
<organism evidence="5 6">
    <name type="scientific">Ladona fulva</name>
    <name type="common">Scarce chaser dragonfly</name>
    <name type="synonym">Libellula fulva</name>
    <dbReference type="NCBI Taxonomy" id="123851"/>
    <lineage>
        <taxon>Eukaryota</taxon>
        <taxon>Metazoa</taxon>
        <taxon>Ecdysozoa</taxon>
        <taxon>Arthropoda</taxon>
        <taxon>Hexapoda</taxon>
        <taxon>Insecta</taxon>
        <taxon>Pterygota</taxon>
        <taxon>Palaeoptera</taxon>
        <taxon>Odonata</taxon>
        <taxon>Epiprocta</taxon>
        <taxon>Anisoptera</taxon>
        <taxon>Libelluloidea</taxon>
        <taxon>Libellulidae</taxon>
        <taxon>Ladona</taxon>
    </lineage>
</organism>
<feature type="region of interest" description="Disordered" evidence="3">
    <location>
        <begin position="308"/>
        <end position="351"/>
    </location>
</feature>
<dbReference type="GO" id="GO:0051028">
    <property type="term" value="P:mRNA transport"/>
    <property type="evidence" value="ECO:0007669"/>
    <property type="project" value="TreeGrafter"/>
</dbReference>
<comment type="caution">
    <text evidence="5">The sequence shown here is derived from an EMBL/GenBank/DDBJ whole genome shotgun (WGS) entry which is preliminary data.</text>
</comment>
<dbReference type="Gene3D" id="1.10.8.1120">
    <property type="entry name" value="Histone RNA hairpin-binding protein RNA-binding domain"/>
    <property type="match status" value="1"/>
</dbReference>
<feature type="compositionally biased region" description="Basic and acidic residues" evidence="3">
    <location>
        <begin position="317"/>
        <end position="327"/>
    </location>
</feature>
<feature type="region of interest" description="Disordered" evidence="3">
    <location>
        <begin position="68"/>
        <end position="88"/>
    </location>
</feature>
<reference evidence="5" key="1">
    <citation type="submission" date="2013-04" db="EMBL/GenBank/DDBJ databases">
        <authorList>
            <person name="Qu J."/>
            <person name="Murali S.C."/>
            <person name="Bandaranaike D."/>
            <person name="Bellair M."/>
            <person name="Blankenburg K."/>
            <person name="Chao H."/>
            <person name="Dinh H."/>
            <person name="Doddapaneni H."/>
            <person name="Downs B."/>
            <person name="Dugan-Rocha S."/>
            <person name="Elkadiri S."/>
            <person name="Gnanaolivu R.D."/>
            <person name="Hernandez B."/>
            <person name="Javaid M."/>
            <person name="Jayaseelan J.C."/>
            <person name="Lee S."/>
            <person name="Li M."/>
            <person name="Ming W."/>
            <person name="Munidasa M."/>
            <person name="Muniz J."/>
            <person name="Nguyen L."/>
            <person name="Ongeri F."/>
            <person name="Osuji N."/>
            <person name="Pu L.-L."/>
            <person name="Puazo M."/>
            <person name="Qu C."/>
            <person name="Quiroz J."/>
            <person name="Raj R."/>
            <person name="Weissenberger G."/>
            <person name="Xin Y."/>
            <person name="Zou X."/>
            <person name="Han Y."/>
            <person name="Richards S."/>
            <person name="Worley K."/>
            <person name="Muzny D."/>
            <person name="Gibbs R."/>
        </authorList>
    </citation>
    <scope>NUCLEOTIDE SEQUENCE</scope>
    <source>
        <strain evidence="5">Sampled in the wild</strain>
    </source>
</reference>
<dbReference type="GO" id="GO:0005737">
    <property type="term" value="C:cytoplasm"/>
    <property type="evidence" value="ECO:0007669"/>
    <property type="project" value="TreeGrafter"/>
</dbReference>
<evidence type="ECO:0000256" key="3">
    <source>
        <dbReference type="SAM" id="MobiDB-lite"/>
    </source>
</evidence>
<dbReference type="GO" id="GO:0003729">
    <property type="term" value="F:mRNA binding"/>
    <property type="evidence" value="ECO:0007669"/>
    <property type="project" value="InterPro"/>
</dbReference>
<dbReference type="OrthoDB" id="265795at2759"/>
<feature type="domain" description="Histone RNA hairpin-binding protein RNA-binding" evidence="4">
    <location>
        <begin position="246"/>
        <end position="313"/>
    </location>
</feature>
<dbReference type="AlphaFoldDB" id="A0A8K0KTZ0"/>
<feature type="compositionally biased region" description="Basic and acidic residues" evidence="3">
    <location>
        <begin position="153"/>
        <end position="171"/>
    </location>
</feature>
<dbReference type="GO" id="GO:0071207">
    <property type="term" value="F:histone pre-mRNA stem-loop binding"/>
    <property type="evidence" value="ECO:0007669"/>
    <property type="project" value="TreeGrafter"/>
</dbReference>
<evidence type="ECO:0000313" key="6">
    <source>
        <dbReference type="Proteomes" id="UP000792457"/>
    </source>
</evidence>
<feature type="region of interest" description="Disordered" evidence="3">
    <location>
        <begin position="119"/>
        <end position="223"/>
    </location>
</feature>
<evidence type="ECO:0000259" key="4">
    <source>
        <dbReference type="Pfam" id="PF15247"/>
    </source>
</evidence>
<dbReference type="GO" id="GO:0006398">
    <property type="term" value="P:mRNA 3'-end processing by stem-loop binding and cleavage"/>
    <property type="evidence" value="ECO:0007669"/>
    <property type="project" value="TreeGrafter"/>
</dbReference>